<reference evidence="4" key="2">
    <citation type="submission" date="2022-04" db="EMBL/GenBank/DDBJ databases">
        <title>Genomic draft of R. solanacearum strain IPO1609, a phylotype IIB1/biovar 2/race 3 strain isolated from potato in Europe.</title>
        <authorList>
            <person name="Boucher C."/>
            <person name="Carrere S."/>
            <person name="Dossat C."/>
            <person name="Elbaz M."/>
            <person name="Genin S."/>
            <person name="Gouzy J."/>
            <person name="Prior P."/>
            <person name="Segurens B."/>
            <person name="Wincker P."/>
        </authorList>
    </citation>
    <scope>NUCLEOTIDE SEQUENCE</scope>
    <source>
        <strain evidence="4">IPO1609</strain>
    </source>
</reference>
<reference evidence="4" key="1">
    <citation type="submission" date="2014-11" db="EMBL/GenBank/DDBJ databases">
        <authorList>
            <person name="Genoscope - CEA"/>
        </authorList>
    </citation>
    <scope>NUCLEOTIDE SEQUENCE</scope>
    <source>
        <strain evidence="4">IPO1609</strain>
    </source>
</reference>
<evidence type="ECO:0000256" key="1">
    <source>
        <dbReference type="SAM" id="Phobius"/>
    </source>
</evidence>
<dbReference type="InterPro" id="IPR007893">
    <property type="entry name" value="Spore_coat_U/FanG"/>
</dbReference>
<keyword evidence="1" id="KW-1133">Transmembrane helix</keyword>
<evidence type="ECO:0000313" key="4">
    <source>
        <dbReference type="EMBL" id="CEJ19939.1"/>
    </source>
</evidence>
<evidence type="ECO:0000259" key="3">
    <source>
        <dbReference type="Pfam" id="PF05229"/>
    </source>
</evidence>
<organism evidence="4 5">
    <name type="scientific">Ralstonia solanacearum IPO1609</name>
    <dbReference type="NCBI Taxonomy" id="564066"/>
    <lineage>
        <taxon>Bacteria</taxon>
        <taxon>Pseudomonadati</taxon>
        <taxon>Pseudomonadota</taxon>
        <taxon>Betaproteobacteria</taxon>
        <taxon>Burkholderiales</taxon>
        <taxon>Burkholderiaceae</taxon>
        <taxon>Ralstonia</taxon>
        <taxon>Ralstonia solanacearum species complex</taxon>
    </lineage>
</organism>
<feature type="signal peptide" evidence="2">
    <location>
        <begin position="1"/>
        <end position="23"/>
    </location>
</feature>
<dbReference type="AlphaFoldDB" id="A0ABF7REE7"/>
<keyword evidence="1" id="KW-0472">Membrane</keyword>
<gene>
    <name evidence="4" type="ORF">RSIPO_02105</name>
</gene>
<keyword evidence="2" id="KW-0732">Signal</keyword>
<dbReference type="PANTHER" id="PTHR37089:SF1">
    <property type="entry name" value="MEMBRANE PROTEIN"/>
    <property type="match status" value="1"/>
</dbReference>
<keyword evidence="5" id="KW-1185">Reference proteome</keyword>
<keyword evidence="1" id="KW-0812">Transmembrane</keyword>
<name>A0ABF7REE7_RALSL</name>
<evidence type="ECO:0000256" key="2">
    <source>
        <dbReference type="SAM" id="SignalP"/>
    </source>
</evidence>
<proteinExistence type="predicted"/>
<feature type="domain" description="Spore coat protein U/FanG" evidence="3">
    <location>
        <begin position="30"/>
        <end position="116"/>
    </location>
</feature>
<dbReference type="RefSeq" id="WP_020957355.1">
    <property type="nucleotide sequence ID" value="NZ_LN651282.1"/>
</dbReference>
<dbReference type="PANTHER" id="PTHR37089">
    <property type="entry name" value="PROTEIN U-RELATED"/>
    <property type="match status" value="1"/>
</dbReference>
<dbReference type="Pfam" id="PF05229">
    <property type="entry name" value="SCPU"/>
    <property type="match status" value="1"/>
</dbReference>
<dbReference type="EMBL" id="LN651282">
    <property type="protein sequence ID" value="CEJ19939.1"/>
    <property type="molecule type" value="Genomic_DNA"/>
</dbReference>
<feature type="transmembrane region" description="Helical" evidence="1">
    <location>
        <begin position="33"/>
        <end position="56"/>
    </location>
</feature>
<evidence type="ECO:0000313" key="5">
    <source>
        <dbReference type="Proteomes" id="UP000053470"/>
    </source>
</evidence>
<dbReference type="Proteomes" id="UP000053470">
    <property type="component" value="Unassembled WGS sequence"/>
</dbReference>
<dbReference type="InterPro" id="IPR053167">
    <property type="entry name" value="Spore_coat_component"/>
</dbReference>
<sequence>MKRSSIPILTAMLMSLMTVQSFAGTTDTATKTTATLAATCTISASSIGFGMLMLPLTTQSANSTMNVLCNKGAPYKIDLAYGGVYGGGSNSYMNYSAWESGSYVNVYNFYTSGAFVGRLECQWNGSSEWASGYSSLVPIKTCLNHAPTGWVGSPTTPGSQAIIKTYDYGMITGAGNGNQVAYSIEVPGDPSKVWNTGVNSYSSTGTGVNQSIPIKASLVPSKINSSYPAPDMYMDTVTATITY</sequence>
<feature type="chain" id="PRO_5044896479" description="Spore coat protein U/FanG domain-containing protein" evidence="2">
    <location>
        <begin position="24"/>
        <end position="243"/>
    </location>
</feature>
<protein>
    <recommendedName>
        <fullName evidence="3">Spore coat protein U/FanG domain-containing protein</fullName>
    </recommendedName>
</protein>
<accession>A0ABF7REE7</accession>